<gene>
    <name evidence="17" type="primary">pssA</name>
    <name evidence="17" type="ORF">VCB98_02955</name>
</gene>
<evidence type="ECO:0000256" key="5">
    <source>
        <dbReference type="ARBA" id="ARBA00017171"/>
    </source>
</evidence>
<evidence type="ECO:0000256" key="15">
    <source>
        <dbReference type="RuleBase" id="RU003750"/>
    </source>
</evidence>
<dbReference type="InterPro" id="IPR043130">
    <property type="entry name" value="CDP-OH_PTrfase_TM_dom"/>
</dbReference>
<keyword evidence="11 16" id="KW-0472">Membrane</keyword>
<dbReference type="Gene3D" id="1.20.120.1760">
    <property type="match status" value="1"/>
</dbReference>
<evidence type="ECO:0000256" key="13">
    <source>
        <dbReference type="ARBA" id="ARBA00023264"/>
    </source>
</evidence>
<dbReference type="GO" id="GO:0016020">
    <property type="term" value="C:membrane"/>
    <property type="evidence" value="ECO:0007669"/>
    <property type="project" value="InterPro"/>
</dbReference>
<sequence>MAKRGKKRSARSGAIRRRGIYLLPNLFTTAAMFAGFFAMISAMNGDFRSAGVAVLVAMLLDGVDGRVARLTGTESEFGREYDSLSDLVSFGLAPAMIVYNWGMGVLGEEPWWWWSQLSWLVAFFFAVAAALRLARFNTRMAGADHRYFQGLPSPSAAACVAFCTWLLAGLDLHNAYTLPFVYGLAVVSGALMVSNFSYYSFKDLDITGGRVPFTYVILIPAFFILVALAPSQVLFAGFFAYAFSGPVLALWRRRRRLRRREGDGGQ</sequence>
<feature type="transmembrane region" description="Helical" evidence="16">
    <location>
        <begin position="180"/>
        <end position="199"/>
    </location>
</feature>
<comment type="catalytic activity">
    <reaction evidence="1">
        <text>a CDP-1,2-diacyl-sn-glycerol + L-serine = a 1,2-diacyl-sn-glycero-3-phospho-L-serine + CMP + H(+)</text>
        <dbReference type="Rhea" id="RHEA:16913"/>
        <dbReference type="ChEBI" id="CHEBI:15378"/>
        <dbReference type="ChEBI" id="CHEBI:33384"/>
        <dbReference type="ChEBI" id="CHEBI:57262"/>
        <dbReference type="ChEBI" id="CHEBI:58332"/>
        <dbReference type="ChEBI" id="CHEBI:60377"/>
        <dbReference type="EC" id="2.7.8.8"/>
    </reaction>
</comment>
<dbReference type="PANTHER" id="PTHR14269">
    <property type="entry name" value="CDP-DIACYLGLYCEROL--GLYCEROL-3-PHOSPHATE 3-PHOSPHATIDYLTRANSFERASE-RELATED"/>
    <property type="match status" value="1"/>
</dbReference>
<dbReference type="PANTHER" id="PTHR14269:SF61">
    <property type="entry name" value="CDP-DIACYLGLYCEROL--SERINE O-PHOSPHATIDYLTRANSFERASE"/>
    <property type="match status" value="1"/>
</dbReference>
<evidence type="ECO:0000256" key="16">
    <source>
        <dbReference type="SAM" id="Phobius"/>
    </source>
</evidence>
<reference evidence="17 18" key="1">
    <citation type="submission" date="2023-12" db="EMBL/GenBank/DDBJ databases">
        <title>Whole-genome sequencing of halo(alkali)philic microorganisms from hypersaline lakes.</title>
        <authorList>
            <person name="Sorokin D.Y."/>
            <person name="Merkel A.Y."/>
            <person name="Messina E."/>
            <person name="Yakimov M."/>
        </authorList>
    </citation>
    <scope>NUCLEOTIDE SEQUENCE [LARGE SCALE GENOMIC DNA]</scope>
    <source>
        <strain evidence="17 18">AB-CW1</strain>
    </source>
</reference>
<evidence type="ECO:0000256" key="8">
    <source>
        <dbReference type="ARBA" id="ARBA00022692"/>
    </source>
</evidence>
<keyword evidence="6" id="KW-0444">Lipid biosynthesis</keyword>
<dbReference type="InterPro" id="IPR048254">
    <property type="entry name" value="CDP_ALCOHOL_P_TRANSF_CS"/>
</dbReference>
<evidence type="ECO:0000256" key="1">
    <source>
        <dbReference type="ARBA" id="ARBA00000287"/>
    </source>
</evidence>
<evidence type="ECO:0000256" key="2">
    <source>
        <dbReference type="ARBA" id="ARBA00004127"/>
    </source>
</evidence>
<dbReference type="RefSeq" id="WP_346050329.1">
    <property type="nucleotide sequence ID" value="NZ_JAYGII010000004.1"/>
</dbReference>
<dbReference type="EC" id="2.7.8.8" evidence="4"/>
<name>A0AAP6JE39_9GAMM</name>
<evidence type="ECO:0000313" key="18">
    <source>
        <dbReference type="Proteomes" id="UP001302316"/>
    </source>
</evidence>
<keyword evidence="9 16" id="KW-1133">Transmembrane helix</keyword>
<evidence type="ECO:0000256" key="4">
    <source>
        <dbReference type="ARBA" id="ARBA00013174"/>
    </source>
</evidence>
<evidence type="ECO:0000256" key="10">
    <source>
        <dbReference type="ARBA" id="ARBA00023098"/>
    </source>
</evidence>
<comment type="similarity">
    <text evidence="3 15">Belongs to the CDP-alcohol phosphatidyltransferase class-I family.</text>
</comment>
<comment type="subcellular location">
    <subcellularLocation>
        <location evidence="2">Endomembrane system</location>
        <topology evidence="2">Multi-pass membrane protein</topology>
    </subcellularLocation>
</comment>
<evidence type="ECO:0000256" key="11">
    <source>
        <dbReference type="ARBA" id="ARBA00023136"/>
    </source>
</evidence>
<evidence type="ECO:0000256" key="12">
    <source>
        <dbReference type="ARBA" id="ARBA00023209"/>
    </source>
</evidence>
<feature type="transmembrane region" description="Helical" evidence="16">
    <location>
        <begin position="20"/>
        <end position="41"/>
    </location>
</feature>
<organism evidence="17 18">
    <name type="scientific">Natronospira elongata</name>
    <dbReference type="NCBI Taxonomy" id="3110268"/>
    <lineage>
        <taxon>Bacteria</taxon>
        <taxon>Pseudomonadati</taxon>
        <taxon>Pseudomonadota</taxon>
        <taxon>Gammaproteobacteria</taxon>
        <taxon>Natronospirales</taxon>
        <taxon>Natronospiraceae</taxon>
        <taxon>Natronospira</taxon>
    </lineage>
</organism>
<evidence type="ECO:0000313" key="17">
    <source>
        <dbReference type="EMBL" id="MEA5444772.1"/>
    </source>
</evidence>
<dbReference type="AlphaFoldDB" id="A0AAP6JE39"/>
<comment type="caution">
    <text evidence="17">The sequence shown here is derived from an EMBL/GenBank/DDBJ whole genome shotgun (WGS) entry which is preliminary data.</text>
</comment>
<keyword evidence="7 15" id="KW-0808">Transferase</keyword>
<keyword evidence="13" id="KW-1208">Phospholipid metabolism</keyword>
<evidence type="ECO:0000256" key="3">
    <source>
        <dbReference type="ARBA" id="ARBA00010441"/>
    </source>
</evidence>
<dbReference type="InterPro" id="IPR004533">
    <property type="entry name" value="CDP-diaglyc--ser_O-PTrfase"/>
</dbReference>
<dbReference type="GO" id="GO:0008654">
    <property type="term" value="P:phospholipid biosynthetic process"/>
    <property type="evidence" value="ECO:0007669"/>
    <property type="project" value="UniProtKB-KW"/>
</dbReference>
<keyword evidence="10" id="KW-0443">Lipid metabolism</keyword>
<keyword evidence="12" id="KW-0594">Phospholipid biosynthesis</keyword>
<feature type="transmembrane region" description="Helical" evidence="16">
    <location>
        <begin position="234"/>
        <end position="251"/>
    </location>
</feature>
<dbReference type="Pfam" id="PF01066">
    <property type="entry name" value="CDP-OH_P_transf"/>
    <property type="match status" value="1"/>
</dbReference>
<accession>A0AAP6JE39</accession>
<feature type="transmembrane region" description="Helical" evidence="16">
    <location>
        <begin position="211"/>
        <end position="228"/>
    </location>
</feature>
<keyword evidence="18" id="KW-1185">Reference proteome</keyword>
<dbReference type="GO" id="GO:0003882">
    <property type="term" value="F:CDP-diacylglycerol-serine O-phosphatidyltransferase activity"/>
    <property type="evidence" value="ECO:0007669"/>
    <property type="project" value="UniProtKB-EC"/>
</dbReference>
<evidence type="ECO:0000256" key="9">
    <source>
        <dbReference type="ARBA" id="ARBA00022989"/>
    </source>
</evidence>
<dbReference type="InterPro" id="IPR050324">
    <property type="entry name" value="CDP-alcohol_PTase-I"/>
</dbReference>
<dbReference type="EMBL" id="JAYGII010000004">
    <property type="protein sequence ID" value="MEA5444772.1"/>
    <property type="molecule type" value="Genomic_DNA"/>
</dbReference>
<dbReference type="NCBIfam" id="TIGR00473">
    <property type="entry name" value="pssA"/>
    <property type="match status" value="1"/>
</dbReference>
<dbReference type="Proteomes" id="UP001302316">
    <property type="component" value="Unassembled WGS sequence"/>
</dbReference>
<protein>
    <recommendedName>
        <fullName evidence="5">CDP-diacylglycerol--serine O-phosphatidyltransferase</fullName>
        <ecNumber evidence="4">2.7.8.8</ecNumber>
    </recommendedName>
    <alternativeName>
        <fullName evidence="14">Phosphatidylserine synthase</fullName>
    </alternativeName>
</protein>
<feature type="transmembrane region" description="Helical" evidence="16">
    <location>
        <begin position="146"/>
        <end position="168"/>
    </location>
</feature>
<feature type="transmembrane region" description="Helical" evidence="16">
    <location>
        <begin position="113"/>
        <end position="134"/>
    </location>
</feature>
<dbReference type="GO" id="GO:0012505">
    <property type="term" value="C:endomembrane system"/>
    <property type="evidence" value="ECO:0007669"/>
    <property type="project" value="UniProtKB-SubCell"/>
</dbReference>
<evidence type="ECO:0000256" key="14">
    <source>
        <dbReference type="ARBA" id="ARBA00032361"/>
    </source>
</evidence>
<evidence type="ECO:0000256" key="7">
    <source>
        <dbReference type="ARBA" id="ARBA00022679"/>
    </source>
</evidence>
<proteinExistence type="inferred from homology"/>
<dbReference type="PROSITE" id="PS00379">
    <property type="entry name" value="CDP_ALCOHOL_P_TRANSF"/>
    <property type="match status" value="1"/>
</dbReference>
<dbReference type="InterPro" id="IPR000462">
    <property type="entry name" value="CDP-OH_P_trans"/>
</dbReference>
<evidence type="ECO:0000256" key="6">
    <source>
        <dbReference type="ARBA" id="ARBA00022516"/>
    </source>
</evidence>
<keyword evidence="8 16" id="KW-0812">Transmembrane</keyword>